<evidence type="ECO:0000313" key="3">
    <source>
        <dbReference type="Proteomes" id="UP000823941"/>
    </source>
</evidence>
<gene>
    <name evidence="2" type="ORF">JYU34_015337</name>
</gene>
<accession>A0ABQ7Q6Y3</accession>
<dbReference type="Gene3D" id="3.60.60.10">
    <property type="entry name" value="Penicillin V Acylase, Chain A"/>
    <property type="match status" value="1"/>
</dbReference>
<dbReference type="EMBL" id="JAHIBW010000020">
    <property type="protein sequence ID" value="KAG7300977.1"/>
    <property type="molecule type" value="Genomic_DNA"/>
</dbReference>
<name>A0ABQ7Q6Y3_PLUXY</name>
<dbReference type="PANTHER" id="PTHR12994:SF17">
    <property type="entry name" value="LD30995P"/>
    <property type="match status" value="1"/>
</dbReference>
<dbReference type="Pfam" id="PF03577">
    <property type="entry name" value="Peptidase_C69"/>
    <property type="match status" value="1"/>
</dbReference>
<comment type="caution">
    <text evidence="2">The sequence shown here is derived from an EMBL/GenBank/DDBJ whole genome shotgun (WGS) entry which is preliminary data.</text>
</comment>
<comment type="similarity">
    <text evidence="1">Belongs to the peptidase C69 family. Secernin subfamily.</text>
</comment>
<dbReference type="PANTHER" id="PTHR12994">
    <property type="entry name" value="SECERNIN"/>
    <property type="match status" value="1"/>
</dbReference>
<keyword evidence="3" id="KW-1185">Reference proteome</keyword>
<sequence>MNRLPSSCDTFVVLPPLTKYGTVIFGKNADRPQNEVQEVVYIKGGVGDSTVKCTYITINESPTSLNSVILSKPAWMWGAEMGANDKGVVIGNEAVWTNNNEGDGDARQRRLLGMDLLRLGLERGNTAEEALYVITTLLEKYGQGGSCSELDDSLFYHNSFLIADPTCAWVLETSGKIWAAEKIESGYRNISNGLTITTKIDKCTEGLEDIAKGMGVWDGCGEFNFTKCFSSGGDDERQWCGERLLRELSSGRDFHVTHMLRVLRDQGSRICRDVDDCFPTQGSQVSCLSKSSLSVHWFTATPDPSVSYFKPFVFTPRAQVSPHTKSPEDEKKREHHLYKLHAKHVLKSNNEQITSVLREIEDGCLAEVEEFVKSYDQGAVELSKLDTLMKGCVETEVKLYG</sequence>
<reference evidence="2 3" key="1">
    <citation type="submission" date="2021-06" db="EMBL/GenBank/DDBJ databases">
        <title>A haploid diamondback moth (Plutella xylostella L.) genome assembly resolves 31 chromosomes and identifies a diamide resistance mutation.</title>
        <authorList>
            <person name="Ward C.M."/>
            <person name="Perry K.D."/>
            <person name="Baker G."/>
            <person name="Powis K."/>
            <person name="Heckel D.G."/>
            <person name="Baxter S.W."/>
        </authorList>
    </citation>
    <scope>NUCLEOTIDE SEQUENCE [LARGE SCALE GENOMIC DNA]</scope>
    <source>
        <strain evidence="2 3">LV</strain>
        <tissue evidence="2">Single pupa</tissue>
    </source>
</reference>
<proteinExistence type="inferred from homology"/>
<evidence type="ECO:0008006" key="4">
    <source>
        <dbReference type="Google" id="ProtNLM"/>
    </source>
</evidence>
<evidence type="ECO:0000256" key="1">
    <source>
        <dbReference type="ARBA" id="ARBA00005705"/>
    </source>
</evidence>
<organism evidence="2 3">
    <name type="scientific">Plutella xylostella</name>
    <name type="common">Diamondback moth</name>
    <name type="synonym">Plutella maculipennis</name>
    <dbReference type="NCBI Taxonomy" id="51655"/>
    <lineage>
        <taxon>Eukaryota</taxon>
        <taxon>Metazoa</taxon>
        <taxon>Ecdysozoa</taxon>
        <taxon>Arthropoda</taxon>
        <taxon>Hexapoda</taxon>
        <taxon>Insecta</taxon>
        <taxon>Pterygota</taxon>
        <taxon>Neoptera</taxon>
        <taxon>Endopterygota</taxon>
        <taxon>Lepidoptera</taxon>
        <taxon>Glossata</taxon>
        <taxon>Ditrysia</taxon>
        <taxon>Yponomeutoidea</taxon>
        <taxon>Plutellidae</taxon>
        <taxon>Plutella</taxon>
    </lineage>
</organism>
<dbReference type="Proteomes" id="UP000823941">
    <property type="component" value="Chromosome 20"/>
</dbReference>
<dbReference type="InterPro" id="IPR005322">
    <property type="entry name" value="Peptidase_C69"/>
</dbReference>
<evidence type="ECO:0000313" key="2">
    <source>
        <dbReference type="EMBL" id="KAG7300977.1"/>
    </source>
</evidence>
<protein>
    <recommendedName>
        <fullName evidence="4">Secernin-2</fullName>
    </recommendedName>
</protein>